<comment type="caution">
    <text evidence="2">The sequence shown here is derived from an EMBL/GenBank/DDBJ whole genome shotgun (WGS) entry which is preliminary data.</text>
</comment>
<sequence length="201" mass="21797">MPSSAAARSESMAPGPDRQESLKRFKSKDECTPSQLAGAAGLDFRGPASVVRGSPGLFSCFRRPGQMLLCMKAATVFVYEADEKKQATPKFAVPLAGISSLQEGRRVQLLREFAGVEYTLVFAGEDAAEEFSTLATAFAAVANKDEVKKRLKHKQVLSRRASTKFAREVAVRKAKFQPELEGDVVAETFAHVADETKGQPV</sequence>
<proteinExistence type="predicted"/>
<dbReference type="Proteomes" id="UP001165060">
    <property type="component" value="Unassembled WGS sequence"/>
</dbReference>
<name>A0ABQ6MH40_9STRA</name>
<organism evidence="2 3">
    <name type="scientific">Tetraparma gracilis</name>
    <dbReference type="NCBI Taxonomy" id="2962635"/>
    <lineage>
        <taxon>Eukaryota</taxon>
        <taxon>Sar</taxon>
        <taxon>Stramenopiles</taxon>
        <taxon>Ochrophyta</taxon>
        <taxon>Bolidophyceae</taxon>
        <taxon>Parmales</taxon>
        <taxon>Triparmaceae</taxon>
        <taxon>Tetraparma</taxon>
    </lineage>
</organism>
<dbReference type="EMBL" id="BRYB01004121">
    <property type="protein sequence ID" value="GMI25961.1"/>
    <property type="molecule type" value="Genomic_DNA"/>
</dbReference>
<feature type="compositionally biased region" description="Basic and acidic residues" evidence="1">
    <location>
        <begin position="17"/>
        <end position="31"/>
    </location>
</feature>
<keyword evidence="3" id="KW-1185">Reference proteome</keyword>
<evidence type="ECO:0000313" key="3">
    <source>
        <dbReference type="Proteomes" id="UP001165060"/>
    </source>
</evidence>
<evidence type="ECO:0000313" key="2">
    <source>
        <dbReference type="EMBL" id="GMI25961.1"/>
    </source>
</evidence>
<gene>
    <name evidence="2" type="ORF">TeGR_g9759</name>
</gene>
<reference evidence="2 3" key="1">
    <citation type="journal article" date="2023" name="Commun. Biol.">
        <title>Genome analysis of Parmales, the sister group of diatoms, reveals the evolutionary specialization of diatoms from phago-mixotrophs to photoautotrophs.</title>
        <authorList>
            <person name="Ban H."/>
            <person name="Sato S."/>
            <person name="Yoshikawa S."/>
            <person name="Yamada K."/>
            <person name="Nakamura Y."/>
            <person name="Ichinomiya M."/>
            <person name="Sato N."/>
            <person name="Blanc-Mathieu R."/>
            <person name="Endo H."/>
            <person name="Kuwata A."/>
            <person name="Ogata H."/>
        </authorList>
    </citation>
    <scope>NUCLEOTIDE SEQUENCE [LARGE SCALE GENOMIC DNA]</scope>
</reference>
<protein>
    <submittedName>
        <fullName evidence="2">Uncharacterized protein</fullName>
    </submittedName>
</protein>
<feature type="region of interest" description="Disordered" evidence="1">
    <location>
        <begin position="1"/>
        <end position="32"/>
    </location>
</feature>
<accession>A0ABQ6MH40</accession>
<evidence type="ECO:0000256" key="1">
    <source>
        <dbReference type="SAM" id="MobiDB-lite"/>
    </source>
</evidence>